<evidence type="ECO:0000313" key="2">
    <source>
        <dbReference type="Proteomes" id="UP000789702"/>
    </source>
</evidence>
<proteinExistence type="predicted"/>
<accession>A0ACA9N029</accession>
<protein>
    <submittedName>
        <fullName evidence="1">3828_t:CDS:1</fullName>
    </submittedName>
</protein>
<organism evidence="1 2">
    <name type="scientific">Dentiscutata heterogama</name>
    <dbReference type="NCBI Taxonomy" id="1316150"/>
    <lineage>
        <taxon>Eukaryota</taxon>
        <taxon>Fungi</taxon>
        <taxon>Fungi incertae sedis</taxon>
        <taxon>Mucoromycota</taxon>
        <taxon>Glomeromycotina</taxon>
        <taxon>Glomeromycetes</taxon>
        <taxon>Diversisporales</taxon>
        <taxon>Gigasporaceae</taxon>
        <taxon>Dentiscutata</taxon>
    </lineage>
</organism>
<feature type="non-terminal residue" evidence="1">
    <location>
        <position position="1"/>
    </location>
</feature>
<name>A0ACA9N029_9GLOM</name>
<dbReference type="EMBL" id="CAJVPU010012666">
    <property type="protein sequence ID" value="CAG8625504.1"/>
    <property type="molecule type" value="Genomic_DNA"/>
</dbReference>
<dbReference type="Proteomes" id="UP000789702">
    <property type="component" value="Unassembled WGS sequence"/>
</dbReference>
<sequence length="48" mass="5662">AHLDELRNVIRQIQNNTWPGFYKPYISPALLKATQMKSEPDQDEQDDF</sequence>
<evidence type="ECO:0000313" key="1">
    <source>
        <dbReference type="EMBL" id="CAG8625504.1"/>
    </source>
</evidence>
<comment type="caution">
    <text evidence="1">The sequence shown here is derived from an EMBL/GenBank/DDBJ whole genome shotgun (WGS) entry which is preliminary data.</text>
</comment>
<gene>
    <name evidence="1" type="ORF">DHETER_LOCUS8190</name>
</gene>
<reference evidence="1" key="1">
    <citation type="submission" date="2021-06" db="EMBL/GenBank/DDBJ databases">
        <authorList>
            <person name="Kallberg Y."/>
            <person name="Tangrot J."/>
            <person name="Rosling A."/>
        </authorList>
    </citation>
    <scope>NUCLEOTIDE SEQUENCE</scope>
    <source>
        <strain evidence="1">IL203A</strain>
    </source>
</reference>
<keyword evidence="2" id="KW-1185">Reference proteome</keyword>